<keyword evidence="6" id="KW-0067">ATP-binding</keyword>
<dbReference type="SMART" id="SM00382">
    <property type="entry name" value="AAA"/>
    <property type="match status" value="1"/>
</dbReference>
<dbReference type="PROSITE" id="PS00211">
    <property type="entry name" value="ABC_TRANSPORTER_1"/>
    <property type="match status" value="1"/>
</dbReference>
<proteinExistence type="inferred from homology"/>
<evidence type="ECO:0000256" key="2">
    <source>
        <dbReference type="ARBA" id="ARBA00005417"/>
    </source>
</evidence>
<dbReference type="InterPro" id="IPR027417">
    <property type="entry name" value="P-loop_NTPase"/>
</dbReference>
<dbReference type="EMBL" id="CP000771">
    <property type="protein sequence ID" value="ABS61103.1"/>
    <property type="molecule type" value="Genomic_DNA"/>
</dbReference>
<reference evidence="10 11" key="1">
    <citation type="submission" date="2007-07" db="EMBL/GenBank/DDBJ databases">
        <title>Complete sequence of Fervidobacterium nodosum Rt17-B1.</title>
        <authorList>
            <consortium name="US DOE Joint Genome Institute"/>
            <person name="Copeland A."/>
            <person name="Lucas S."/>
            <person name="Lapidus A."/>
            <person name="Barry K."/>
            <person name="Glavina del Rio T."/>
            <person name="Dalin E."/>
            <person name="Tice H."/>
            <person name="Pitluck S."/>
            <person name="Saunders E."/>
            <person name="Brettin T."/>
            <person name="Bruce D."/>
            <person name="Detter J.C."/>
            <person name="Han C."/>
            <person name="Schmutz J."/>
            <person name="Larimer F."/>
            <person name="Land M."/>
            <person name="Hauser L."/>
            <person name="Kyrpides N."/>
            <person name="Mikhailova N."/>
            <person name="Nelson K."/>
            <person name="Gogarten J.P."/>
            <person name="Noll K."/>
            <person name="Richardson P."/>
        </authorList>
    </citation>
    <scope>NUCLEOTIDE SEQUENCE [LARGE SCALE GENOMIC DNA]</scope>
    <source>
        <strain evidence="11">ATCC 35602 / DSM 5306 / Rt17-B1</strain>
    </source>
</reference>
<evidence type="ECO:0000256" key="7">
    <source>
        <dbReference type="ARBA" id="ARBA00022967"/>
    </source>
</evidence>
<gene>
    <name evidence="10" type="ordered locus">Fnod_1256</name>
</gene>
<feature type="domain" description="ABC transporter" evidence="9">
    <location>
        <begin position="8"/>
        <end position="249"/>
    </location>
</feature>
<evidence type="ECO:0000256" key="1">
    <source>
        <dbReference type="ARBA" id="ARBA00004236"/>
    </source>
</evidence>
<dbReference type="OrthoDB" id="501320at2"/>
<dbReference type="InterPro" id="IPR050095">
    <property type="entry name" value="ECF_ABC_transporter_ATP-bd"/>
</dbReference>
<dbReference type="FunFam" id="3.40.50.300:FF:000224">
    <property type="entry name" value="Energy-coupling factor transporter ATP-binding protein EcfA"/>
    <property type="match status" value="1"/>
</dbReference>
<evidence type="ECO:0000256" key="4">
    <source>
        <dbReference type="ARBA" id="ARBA00022475"/>
    </source>
</evidence>
<dbReference type="GO" id="GO:0043190">
    <property type="term" value="C:ATP-binding cassette (ABC) transporter complex"/>
    <property type="evidence" value="ECO:0007669"/>
    <property type="project" value="TreeGrafter"/>
</dbReference>
<evidence type="ECO:0000256" key="5">
    <source>
        <dbReference type="ARBA" id="ARBA00022741"/>
    </source>
</evidence>
<protein>
    <submittedName>
        <fullName evidence="10">ABC transporter related</fullName>
    </submittedName>
</protein>
<dbReference type="KEGG" id="fno:Fnod_1256"/>
<dbReference type="Pfam" id="PF00005">
    <property type="entry name" value="ABC_tran"/>
    <property type="match status" value="1"/>
</dbReference>
<dbReference type="HOGENOM" id="CLU_000604_1_22_0"/>
<dbReference type="RefSeq" id="WP_011994413.1">
    <property type="nucleotide sequence ID" value="NC_009718.1"/>
</dbReference>
<evidence type="ECO:0000313" key="11">
    <source>
        <dbReference type="Proteomes" id="UP000002415"/>
    </source>
</evidence>
<dbReference type="Proteomes" id="UP000002415">
    <property type="component" value="Chromosome"/>
</dbReference>
<dbReference type="STRING" id="381764.Fnod_1256"/>
<dbReference type="SUPFAM" id="SSF52540">
    <property type="entry name" value="P-loop containing nucleoside triphosphate hydrolases"/>
    <property type="match status" value="1"/>
</dbReference>
<dbReference type="eggNOG" id="COG1122">
    <property type="taxonomic scope" value="Bacteria"/>
</dbReference>
<evidence type="ECO:0000259" key="9">
    <source>
        <dbReference type="PROSITE" id="PS50893"/>
    </source>
</evidence>
<reference evidence="10 11" key="2">
    <citation type="journal article" date="2009" name="Proc. Natl. Acad. Sci. U.S.A.">
        <title>On the chimeric nature, thermophilic origin, and phylogenetic placement of the Thermotogales.</title>
        <authorList>
            <person name="Zhaxybayeva O."/>
            <person name="Swithers K.S."/>
            <person name="Lapierre P."/>
            <person name="Fournier G.P."/>
            <person name="Bickhart D.M."/>
            <person name="DeBoy R.T."/>
            <person name="Nelson K.E."/>
            <person name="Nesbo C.L."/>
            <person name="Doolittle W.F."/>
            <person name="Gogarten J.P."/>
            <person name="Noll K.M."/>
        </authorList>
    </citation>
    <scope>NUCLEOTIDE SEQUENCE [LARGE SCALE GENOMIC DNA]</scope>
    <source>
        <strain evidence="11">ATCC 35602 / DSM 5306 / Rt17-B1</strain>
    </source>
</reference>
<dbReference type="InterPro" id="IPR003593">
    <property type="entry name" value="AAA+_ATPase"/>
</dbReference>
<dbReference type="GO" id="GO:0016887">
    <property type="term" value="F:ATP hydrolysis activity"/>
    <property type="evidence" value="ECO:0007669"/>
    <property type="project" value="InterPro"/>
</dbReference>
<dbReference type="PANTHER" id="PTHR43553">
    <property type="entry name" value="HEAVY METAL TRANSPORTER"/>
    <property type="match status" value="1"/>
</dbReference>
<keyword evidence="7" id="KW-1278">Translocase</keyword>
<name>A7HMH0_FERNB</name>
<dbReference type="GO" id="GO:0005524">
    <property type="term" value="F:ATP binding"/>
    <property type="evidence" value="ECO:0007669"/>
    <property type="project" value="UniProtKB-KW"/>
</dbReference>
<dbReference type="InterPro" id="IPR003439">
    <property type="entry name" value="ABC_transporter-like_ATP-bd"/>
</dbReference>
<accession>A7HMH0</accession>
<dbReference type="Gene3D" id="3.40.50.300">
    <property type="entry name" value="P-loop containing nucleotide triphosphate hydrolases"/>
    <property type="match status" value="1"/>
</dbReference>
<evidence type="ECO:0000256" key="8">
    <source>
        <dbReference type="ARBA" id="ARBA00023136"/>
    </source>
</evidence>
<sequence length="288" mass="32970">MGNTLEKIKVEHLTYRYPFTERNVLEDITFTINQGECVGIIGRNGSGKSTLCYALSGLVPSFFKGKYSGTVYIDGIDIRHIPPEERVKKVGIIFQNPFSQISGAKMSVYEEVAFGLENIGIEKEEMVKRIEEVLKKFNLWDKKDENPFELSGGQLQRLAIASMLALKPEILILDEPTSQLDPQGTNEVYETISKLREDGMTIVIVDHKYEKLVEYVDKIIFLHDGKIVAYDKPEKIFSLPEIEEYKIGEPYQTMICKKYGLKNKESLYPVRFLEAVEVLRGAQIEWEL</sequence>
<comment type="similarity">
    <text evidence="2">Belongs to the ABC transporter superfamily.</text>
</comment>
<keyword evidence="8" id="KW-0472">Membrane</keyword>
<organism evidence="10 11">
    <name type="scientific">Fervidobacterium nodosum (strain ATCC 35602 / DSM 5306 / Rt17-B1)</name>
    <dbReference type="NCBI Taxonomy" id="381764"/>
    <lineage>
        <taxon>Bacteria</taxon>
        <taxon>Thermotogati</taxon>
        <taxon>Thermotogota</taxon>
        <taxon>Thermotogae</taxon>
        <taxon>Thermotogales</taxon>
        <taxon>Fervidobacteriaceae</taxon>
        <taxon>Fervidobacterium</taxon>
    </lineage>
</organism>
<evidence type="ECO:0000313" key="10">
    <source>
        <dbReference type="EMBL" id="ABS61103.1"/>
    </source>
</evidence>
<dbReference type="InterPro" id="IPR015856">
    <property type="entry name" value="ABC_transpr_CbiO/EcfA_su"/>
</dbReference>
<dbReference type="AlphaFoldDB" id="A7HMH0"/>
<dbReference type="PROSITE" id="PS50893">
    <property type="entry name" value="ABC_TRANSPORTER_2"/>
    <property type="match status" value="1"/>
</dbReference>
<comment type="subcellular location">
    <subcellularLocation>
        <location evidence="1">Cell membrane</location>
    </subcellularLocation>
</comment>
<keyword evidence="3" id="KW-0813">Transport</keyword>
<dbReference type="CDD" id="cd03225">
    <property type="entry name" value="ABC_cobalt_CbiO_domain1"/>
    <property type="match status" value="1"/>
</dbReference>
<evidence type="ECO:0000256" key="6">
    <source>
        <dbReference type="ARBA" id="ARBA00022840"/>
    </source>
</evidence>
<dbReference type="GO" id="GO:0042626">
    <property type="term" value="F:ATPase-coupled transmembrane transporter activity"/>
    <property type="evidence" value="ECO:0007669"/>
    <property type="project" value="TreeGrafter"/>
</dbReference>
<keyword evidence="11" id="KW-1185">Reference proteome</keyword>
<keyword evidence="5" id="KW-0547">Nucleotide-binding</keyword>
<keyword evidence="4" id="KW-1003">Cell membrane</keyword>
<dbReference type="InterPro" id="IPR017871">
    <property type="entry name" value="ABC_transporter-like_CS"/>
</dbReference>
<evidence type="ECO:0000256" key="3">
    <source>
        <dbReference type="ARBA" id="ARBA00022448"/>
    </source>
</evidence>